<protein>
    <recommendedName>
        <fullName evidence="1">BTB domain-containing protein</fullName>
    </recommendedName>
</protein>
<evidence type="ECO:0000259" key="1">
    <source>
        <dbReference type="Pfam" id="PF00651"/>
    </source>
</evidence>
<dbReference type="Proteomes" id="UP000694425">
    <property type="component" value="Unplaced"/>
</dbReference>
<reference evidence="2" key="1">
    <citation type="submission" date="2025-08" db="UniProtKB">
        <authorList>
            <consortium name="Ensembl"/>
        </authorList>
    </citation>
    <scope>IDENTIFICATION</scope>
</reference>
<proteinExistence type="predicted"/>
<organism evidence="2 3">
    <name type="scientific">Neovison vison</name>
    <name type="common">American mink</name>
    <name type="synonym">Mustela vison</name>
    <dbReference type="NCBI Taxonomy" id="452646"/>
    <lineage>
        <taxon>Eukaryota</taxon>
        <taxon>Metazoa</taxon>
        <taxon>Chordata</taxon>
        <taxon>Craniata</taxon>
        <taxon>Vertebrata</taxon>
        <taxon>Euteleostomi</taxon>
        <taxon>Mammalia</taxon>
        <taxon>Eutheria</taxon>
        <taxon>Laurasiatheria</taxon>
        <taxon>Carnivora</taxon>
        <taxon>Caniformia</taxon>
        <taxon>Musteloidea</taxon>
        <taxon>Mustelidae</taxon>
        <taxon>Mustelinae</taxon>
        <taxon>Neogale</taxon>
    </lineage>
</organism>
<dbReference type="InterPro" id="IPR000210">
    <property type="entry name" value="BTB/POZ_dom"/>
</dbReference>
<keyword evidence="3" id="KW-1185">Reference proteome</keyword>
<accession>A0A8C7ATH2</accession>
<name>A0A8C7ATH2_NEOVI</name>
<evidence type="ECO:0000313" key="2">
    <source>
        <dbReference type="Ensembl" id="ENSNVIP00000011069.1"/>
    </source>
</evidence>
<dbReference type="AlphaFoldDB" id="A0A8C7ATH2"/>
<dbReference type="SUPFAM" id="SSF54695">
    <property type="entry name" value="POZ domain"/>
    <property type="match status" value="1"/>
</dbReference>
<sequence length="65" mass="7307">MAKPAHSSVLQQLNHQTEWGFLRDCWAAVHDVHFQAHKAVLAACRSPFRMFFLNSVRRGVCGNAG</sequence>
<dbReference type="GeneTree" id="ENSGT00940000157501"/>
<feature type="domain" description="BTB" evidence="1">
    <location>
        <begin position="13"/>
        <end position="55"/>
    </location>
</feature>
<dbReference type="Ensembl" id="ENSNVIT00000012960.1">
    <property type="protein sequence ID" value="ENSNVIP00000011069.1"/>
    <property type="gene ID" value="ENSNVIG00000008778.1"/>
</dbReference>
<dbReference type="Gene3D" id="3.30.710.10">
    <property type="entry name" value="Potassium Channel Kv1.1, Chain A"/>
    <property type="match status" value="1"/>
</dbReference>
<evidence type="ECO:0000313" key="3">
    <source>
        <dbReference type="Proteomes" id="UP000694425"/>
    </source>
</evidence>
<dbReference type="InterPro" id="IPR011333">
    <property type="entry name" value="SKP1/BTB/POZ_sf"/>
</dbReference>
<reference evidence="2" key="2">
    <citation type="submission" date="2025-09" db="UniProtKB">
        <authorList>
            <consortium name="Ensembl"/>
        </authorList>
    </citation>
    <scope>IDENTIFICATION</scope>
</reference>
<dbReference type="Pfam" id="PF00651">
    <property type="entry name" value="BTB"/>
    <property type="match status" value="1"/>
</dbReference>